<dbReference type="EMBL" id="KN837172">
    <property type="protein sequence ID" value="KIJ37132.1"/>
    <property type="molecule type" value="Genomic_DNA"/>
</dbReference>
<organism evidence="1 2">
    <name type="scientific">Sphaerobolus stellatus (strain SS14)</name>
    <dbReference type="NCBI Taxonomy" id="990650"/>
    <lineage>
        <taxon>Eukaryota</taxon>
        <taxon>Fungi</taxon>
        <taxon>Dikarya</taxon>
        <taxon>Basidiomycota</taxon>
        <taxon>Agaricomycotina</taxon>
        <taxon>Agaricomycetes</taxon>
        <taxon>Phallomycetidae</taxon>
        <taxon>Geastrales</taxon>
        <taxon>Sphaerobolaceae</taxon>
        <taxon>Sphaerobolus</taxon>
    </lineage>
</organism>
<accession>A0A0C9V6B0</accession>
<sequence length="264" mass="28431">MEQGVQLGEGRKASNVKWLFATESKNCYILKADSLLLCIIEAVCADEMPVPPTVIMPPGVTGDWMDVDGLSGMLLQRMVHWNKKVLQKLVTTLEIPIAAVPSNPPETLVTALEILIGAAPSSPLASHTCSNVKHIIGTIPSEKHKLKTSPALMELGKPNFNVAKEHVMQEGMCLAQILTDTKAHDKHYKAHNALQQASRKPSLEPEKAPSGICGCGCGSTPKSNRTLICSMSLPTTAGVKMGNPPTYSSEGNLQRFENWVASVL</sequence>
<dbReference type="AlphaFoldDB" id="A0A0C9V6B0"/>
<evidence type="ECO:0000313" key="1">
    <source>
        <dbReference type="EMBL" id="KIJ37132.1"/>
    </source>
</evidence>
<reference evidence="1 2" key="1">
    <citation type="submission" date="2014-06" db="EMBL/GenBank/DDBJ databases">
        <title>Evolutionary Origins and Diversification of the Mycorrhizal Mutualists.</title>
        <authorList>
            <consortium name="DOE Joint Genome Institute"/>
            <consortium name="Mycorrhizal Genomics Consortium"/>
            <person name="Kohler A."/>
            <person name="Kuo A."/>
            <person name="Nagy L.G."/>
            <person name="Floudas D."/>
            <person name="Copeland A."/>
            <person name="Barry K.W."/>
            <person name="Cichocki N."/>
            <person name="Veneault-Fourrey C."/>
            <person name="LaButti K."/>
            <person name="Lindquist E.A."/>
            <person name="Lipzen A."/>
            <person name="Lundell T."/>
            <person name="Morin E."/>
            <person name="Murat C."/>
            <person name="Riley R."/>
            <person name="Ohm R."/>
            <person name="Sun H."/>
            <person name="Tunlid A."/>
            <person name="Henrissat B."/>
            <person name="Grigoriev I.V."/>
            <person name="Hibbett D.S."/>
            <person name="Martin F."/>
        </authorList>
    </citation>
    <scope>NUCLEOTIDE SEQUENCE [LARGE SCALE GENOMIC DNA]</scope>
    <source>
        <strain evidence="1 2">SS14</strain>
    </source>
</reference>
<evidence type="ECO:0000313" key="2">
    <source>
        <dbReference type="Proteomes" id="UP000054279"/>
    </source>
</evidence>
<keyword evidence="2" id="KW-1185">Reference proteome</keyword>
<proteinExistence type="predicted"/>
<dbReference type="Proteomes" id="UP000054279">
    <property type="component" value="Unassembled WGS sequence"/>
</dbReference>
<protein>
    <submittedName>
        <fullName evidence="1">Uncharacterized protein</fullName>
    </submittedName>
</protein>
<name>A0A0C9V6B0_SPHS4</name>
<gene>
    <name evidence="1" type="ORF">M422DRAFT_260523</name>
</gene>
<dbReference type="HOGENOM" id="CLU_1054385_0_0_1"/>